<reference evidence="7 8" key="1">
    <citation type="submission" date="2024-07" db="EMBL/GenBank/DDBJ databases">
        <title>Uliginosibacterium paludis KCTC:42655.</title>
        <authorList>
            <person name="Kim M.K."/>
        </authorList>
    </citation>
    <scope>NUCLEOTIDE SEQUENCE [LARGE SCALE GENOMIC DNA]</scope>
    <source>
        <strain evidence="7 8">KCTC 42655</strain>
    </source>
</reference>
<feature type="signal peptide" evidence="5">
    <location>
        <begin position="1"/>
        <end position="22"/>
    </location>
</feature>
<dbReference type="EMBL" id="JBEWLZ010000002">
    <property type="protein sequence ID" value="MET1489278.1"/>
    <property type="molecule type" value="Genomic_DNA"/>
</dbReference>
<name>A0ABV2CN60_9RHOO</name>
<dbReference type="Pfam" id="PF09864">
    <property type="entry name" value="MliC"/>
    <property type="match status" value="1"/>
</dbReference>
<evidence type="ECO:0000256" key="2">
    <source>
        <dbReference type="ARBA" id="ARBA00023136"/>
    </source>
</evidence>
<evidence type="ECO:0000256" key="4">
    <source>
        <dbReference type="ARBA" id="ARBA00023288"/>
    </source>
</evidence>
<dbReference type="InterPro" id="IPR036328">
    <property type="entry name" value="MliC_sf"/>
</dbReference>
<protein>
    <submittedName>
        <fullName evidence="7">MliC family protein</fullName>
    </submittedName>
</protein>
<sequence>MKPMLFPGLMLGGLLALQTVQARTPDTVQWESGKASYACADGRTLEAAFLNQTAGESFASISWQGEPVLMYRAKSGSGVRYVDVDEQRGLRFYTKGKEAWLAFMAADDAAKERVLLRDCRRL</sequence>
<keyword evidence="1 5" id="KW-0732">Signal</keyword>
<dbReference type="Gene3D" id="2.40.128.200">
    <property type="match status" value="1"/>
</dbReference>
<keyword evidence="8" id="KW-1185">Reference proteome</keyword>
<feature type="chain" id="PRO_5046710866" evidence="5">
    <location>
        <begin position="23"/>
        <end position="122"/>
    </location>
</feature>
<evidence type="ECO:0000256" key="3">
    <source>
        <dbReference type="ARBA" id="ARBA00023139"/>
    </source>
</evidence>
<evidence type="ECO:0000256" key="1">
    <source>
        <dbReference type="ARBA" id="ARBA00022729"/>
    </source>
</evidence>
<comment type="caution">
    <text evidence="7">The sequence shown here is derived from an EMBL/GenBank/DDBJ whole genome shotgun (WGS) entry which is preliminary data.</text>
</comment>
<accession>A0ABV2CN60</accession>
<keyword evidence="2" id="KW-0472">Membrane</keyword>
<dbReference type="InterPro" id="IPR018660">
    <property type="entry name" value="MliC"/>
</dbReference>
<dbReference type="Proteomes" id="UP001548590">
    <property type="component" value="Unassembled WGS sequence"/>
</dbReference>
<feature type="domain" description="C-type lysozyme inhibitor" evidence="6">
    <location>
        <begin position="37"/>
        <end position="108"/>
    </location>
</feature>
<evidence type="ECO:0000313" key="7">
    <source>
        <dbReference type="EMBL" id="MET1489278.1"/>
    </source>
</evidence>
<evidence type="ECO:0000259" key="6">
    <source>
        <dbReference type="Pfam" id="PF09864"/>
    </source>
</evidence>
<gene>
    <name evidence="7" type="ORF">ABVT11_05535</name>
</gene>
<keyword evidence="3" id="KW-0564">Palmitate</keyword>
<proteinExistence type="predicted"/>
<keyword evidence="4" id="KW-0449">Lipoprotein</keyword>
<dbReference type="RefSeq" id="WP_345924519.1">
    <property type="nucleotide sequence ID" value="NZ_JBDIVF010000001.1"/>
</dbReference>
<evidence type="ECO:0000313" key="8">
    <source>
        <dbReference type="Proteomes" id="UP001548590"/>
    </source>
</evidence>
<organism evidence="7 8">
    <name type="scientific">Uliginosibacterium paludis</name>
    <dbReference type="NCBI Taxonomy" id="1615952"/>
    <lineage>
        <taxon>Bacteria</taxon>
        <taxon>Pseudomonadati</taxon>
        <taxon>Pseudomonadota</taxon>
        <taxon>Betaproteobacteria</taxon>
        <taxon>Rhodocyclales</taxon>
        <taxon>Zoogloeaceae</taxon>
        <taxon>Uliginosibacterium</taxon>
    </lineage>
</organism>
<dbReference type="SUPFAM" id="SSF141488">
    <property type="entry name" value="YdhA-like"/>
    <property type="match status" value="1"/>
</dbReference>
<evidence type="ECO:0000256" key="5">
    <source>
        <dbReference type="SAM" id="SignalP"/>
    </source>
</evidence>